<keyword evidence="2" id="KW-0805">Transcription regulation</keyword>
<evidence type="ECO:0000256" key="3">
    <source>
        <dbReference type="ARBA" id="ARBA00023125"/>
    </source>
</evidence>
<keyword evidence="9" id="KW-1185">Reference proteome</keyword>
<dbReference type="Pfam" id="PF03704">
    <property type="entry name" value="BTAD"/>
    <property type="match status" value="1"/>
</dbReference>
<dbReference type="Pfam" id="PF00486">
    <property type="entry name" value="Trans_reg_C"/>
    <property type="match status" value="1"/>
</dbReference>
<dbReference type="SUPFAM" id="SSF46894">
    <property type="entry name" value="C-terminal effector domain of the bipartite response regulators"/>
    <property type="match status" value="1"/>
</dbReference>
<dbReference type="CDD" id="cd15831">
    <property type="entry name" value="BTAD"/>
    <property type="match status" value="1"/>
</dbReference>
<dbReference type="InterPro" id="IPR051677">
    <property type="entry name" value="AfsR-DnrI-RedD_regulator"/>
</dbReference>
<dbReference type="GO" id="GO:0006355">
    <property type="term" value="P:regulation of DNA-templated transcription"/>
    <property type="evidence" value="ECO:0007669"/>
    <property type="project" value="InterPro"/>
</dbReference>
<dbReference type="Pfam" id="PF13191">
    <property type="entry name" value="AAA_16"/>
    <property type="match status" value="1"/>
</dbReference>
<evidence type="ECO:0000256" key="2">
    <source>
        <dbReference type="ARBA" id="ARBA00023015"/>
    </source>
</evidence>
<dbReference type="InterPro" id="IPR005158">
    <property type="entry name" value="BTAD"/>
</dbReference>
<feature type="compositionally biased region" description="Low complexity" evidence="6">
    <location>
        <begin position="748"/>
        <end position="772"/>
    </location>
</feature>
<reference evidence="9" key="1">
    <citation type="journal article" date="2021" name="Curr. Microbiol.">
        <title>Complete genome of nocamycin-producing strain Saccharothrix syringae NRRL B-16468 reveals the biosynthetic potential for secondary metabolites.</title>
        <authorList>
            <person name="Mo X."/>
            <person name="Yang S."/>
        </authorList>
    </citation>
    <scope>NUCLEOTIDE SEQUENCE [LARGE SCALE GENOMIC DNA]</scope>
    <source>
        <strain evidence="9">ATCC 51364 / DSM 43886 / JCM 6844 / KCTC 9398 / NBRC 14523 / NRRL B-16468 / INA 2240</strain>
    </source>
</reference>
<dbReference type="InterPro" id="IPR027417">
    <property type="entry name" value="P-loop_NTPase"/>
</dbReference>
<dbReference type="InterPro" id="IPR011990">
    <property type="entry name" value="TPR-like_helical_dom_sf"/>
</dbReference>
<dbReference type="SUPFAM" id="SSF48452">
    <property type="entry name" value="TPR-like"/>
    <property type="match status" value="1"/>
</dbReference>
<organism evidence="8 9">
    <name type="scientific">Saccharothrix syringae</name>
    <name type="common">Nocardiopsis syringae</name>
    <dbReference type="NCBI Taxonomy" id="103733"/>
    <lineage>
        <taxon>Bacteria</taxon>
        <taxon>Bacillati</taxon>
        <taxon>Actinomycetota</taxon>
        <taxon>Actinomycetes</taxon>
        <taxon>Pseudonocardiales</taxon>
        <taxon>Pseudonocardiaceae</taxon>
        <taxon>Saccharothrix</taxon>
    </lineage>
</organism>
<feature type="DNA-binding region" description="OmpR/PhoB-type" evidence="5">
    <location>
        <begin position="1"/>
        <end position="99"/>
    </location>
</feature>
<evidence type="ECO:0000259" key="7">
    <source>
        <dbReference type="PROSITE" id="PS51755"/>
    </source>
</evidence>
<dbReference type="SMART" id="SM01043">
    <property type="entry name" value="BTAD"/>
    <property type="match status" value="1"/>
</dbReference>
<feature type="compositionally biased region" description="Basic and acidic residues" evidence="6">
    <location>
        <begin position="699"/>
        <end position="711"/>
    </location>
</feature>
<dbReference type="KEGG" id="ssyi:EKG83_24830"/>
<evidence type="ECO:0000313" key="9">
    <source>
        <dbReference type="Proteomes" id="UP000325787"/>
    </source>
</evidence>
<dbReference type="PANTHER" id="PTHR35807">
    <property type="entry name" value="TRANSCRIPTIONAL REGULATOR REDD-RELATED"/>
    <property type="match status" value="1"/>
</dbReference>
<dbReference type="Gene3D" id="3.40.50.300">
    <property type="entry name" value="P-loop containing nucleotide triphosphate hydrolases"/>
    <property type="match status" value="1"/>
</dbReference>
<sequence>MSVRFGVLGPLVAEDARGPVRVGGPRHRAVLARLLVARGRVVPVGHLVDDLWDDDPPEGAVGAIQTFVAALRRALEPDRPPRAPARVLVTAPPGYALRAEPDAVDAWRFEAAVTGDRDAAGVDEALVDEALALWRGPAYAEFADRPWARAEAARLDELRLLALERRAEALLASGRAAAAVPDLEAHVGQHPWREDAWRLLALALYRAGRQGDALGALRRARGRLAEVLGVDPGPGLRQLEADVLAHAPHLAAPLAGTHGLATPVAHGPDSAAPTAHGHNSAAHGHNSAAHGPDSAAHGADLAAPPAPTRPNDTPTPARPERHLLTPSRLVGRADEVAQLDAAATRATELPRPVLALVSGDAGAGKTALAEAFTDHLTTRGWTTAWGTNPDTEGLPAAWPWHQLLDTLAARGHGHPPATPTDGDPLVARFHRHRAVGEHLAAVARRTPLLLVLDDLHQAGEETLALLVAVVTGSTAHPLLVIATHRTTDVPTALAGLLGRVARAEPTRVYLGGLPATAVPELVRATTGHDVDEATATAIHRRSGGNPFFVRELARLVESEGPDWAASVPPGVRDVVRHRLARLPEPAQAVLRRAAVVGTDLDLELLTALVGEDVLAPVETATDHGFLVERGPRRFRFAHALVRDTLYQDLTGSRRAHWHAATAEALKRLRPDEVDALAHHFLLADSPETDPRAAHYARAAAERAERRGAPHEAARLWEAALTAHDRSTADRSGPGHSTAGRFAADRSGTDAPATDPAPATTLAPTTPAATHPTPAATRLDLVMGLARTRAVTGDLARSRHHRAEAIALAEDLGDPDLTARVITAFDVPAVWTEHDDPPLAARIAATTERTLAALPADRTTTRARLLATLAVELRSTGGTRARTAAREAEALARSSTDPALLAFALNARFLQSFDRAGLAPDRARVGTELVDLAHRHDLVTFEVLGHLVLIQANSALADFTTADHHAAAADRLGRTHQLPLVRVFTDWYRALRTGVTGEPAEPAYRAAAARLAGTGMSGVDNGILPLALLCDRLQRGEPPIDDTDFGAYTPWCRPLLTQTETPIPDSPHDLLYEARTCLHAITAVRTNDRPAAERLHAALEPAANELAGAGSGMLTLRPVAHYLGDLAATLGRHRRAAEHREHALAVAERAGAPHWTAL</sequence>
<dbReference type="InterPro" id="IPR041664">
    <property type="entry name" value="AAA_16"/>
</dbReference>
<feature type="region of interest" description="Disordered" evidence="6">
    <location>
        <begin position="690"/>
        <end position="711"/>
    </location>
</feature>
<dbReference type="InterPro" id="IPR016032">
    <property type="entry name" value="Sig_transdc_resp-reg_C-effctor"/>
</dbReference>
<dbReference type="RefSeq" id="WP_153278357.1">
    <property type="nucleotide sequence ID" value="NZ_CP034550.1"/>
</dbReference>
<feature type="region of interest" description="Disordered" evidence="6">
    <location>
        <begin position="723"/>
        <end position="772"/>
    </location>
</feature>
<dbReference type="PROSITE" id="PS51755">
    <property type="entry name" value="OMPR_PHOB"/>
    <property type="match status" value="1"/>
</dbReference>
<dbReference type="PANTHER" id="PTHR35807:SF1">
    <property type="entry name" value="TRANSCRIPTIONAL REGULATOR REDD"/>
    <property type="match status" value="1"/>
</dbReference>
<dbReference type="SMART" id="SM00862">
    <property type="entry name" value="Trans_reg_C"/>
    <property type="match status" value="1"/>
</dbReference>
<evidence type="ECO:0000256" key="1">
    <source>
        <dbReference type="ARBA" id="ARBA00005820"/>
    </source>
</evidence>
<evidence type="ECO:0000313" key="8">
    <source>
        <dbReference type="EMBL" id="QFZ20205.1"/>
    </source>
</evidence>
<evidence type="ECO:0000256" key="6">
    <source>
        <dbReference type="SAM" id="MobiDB-lite"/>
    </source>
</evidence>
<dbReference type="InterPro" id="IPR036388">
    <property type="entry name" value="WH-like_DNA-bd_sf"/>
</dbReference>
<dbReference type="Gene3D" id="1.25.40.10">
    <property type="entry name" value="Tetratricopeptide repeat domain"/>
    <property type="match status" value="1"/>
</dbReference>
<proteinExistence type="inferred from homology"/>
<feature type="compositionally biased region" description="Low complexity" evidence="6">
    <location>
        <begin position="275"/>
        <end position="303"/>
    </location>
</feature>
<dbReference type="Proteomes" id="UP000325787">
    <property type="component" value="Chromosome"/>
</dbReference>
<comment type="similarity">
    <text evidence="1">Belongs to the AfsR/DnrI/RedD regulatory family.</text>
</comment>
<dbReference type="InterPro" id="IPR001867">
    <property type="entry name" value="OmpR/PhoB-type_DNA-bd"/>
</dbReference>
<feature type="region of interest" description="Disordered" evidence="6">
    <location>
        <begin position="258"/>
        <end position="321"/>
    </location>
</feature>
<dbReference type="Gene3D" id="1.10.10.10">
    <property type="entry name" value="Winged helix-like DNA-binding domain superfamily/Winged helix DNA-binding domain"/>
    <property type="match status" value="1"/>
</dbReference>
<keyword evidence="3 5" id="KW-0238">DNA-binding</keyword>
<dbReference type="SUPFAM" id="SSF52540">
    <property type="entry name" value="P-loop containing nucleoside triphosphate hydrolases"/>
    <property type="match status" value="1"/>
</dbReference>
<evidence type="ECO:0000256" key="5">
    <source>
        <dbReference type="PROSITE-ProRule" id="PRU01091"/>
    </source>
</evidence>
<dbReference type="EMBL" id="CP034550">
    <property type="protein sequence ID" value="QFZ20205.1"/>
    <property type="molecule type" value="Genomic_DNA"/>
</dbReference>
<dbReference type="GO" id="GO:0003677">
    <property type="term" value="F:DNA binding"/>
    <property type="evidence" value="ECO:0007669"/>
    <property type="project" value="UniProtKB-UniRule"/>
</dbReference>
<name>A0A5Q0H2Q8_SACSY</name>
<evidence type="ECO:0000256" key="4">
    <source>
        <dbReference type="ARBA" id="ARBA00023163"/>
    </source>
</evidence>
<accession>A0A5Q0H2Q8</accession>
<dbReference type="GO" id="GO:0000160">
    <property type="term" value="P:phosphorelay signal transduction system"/>
    <property type="evidence" value="ECO:0007669"/>
    <property type="project" value="InterPro"/>
</dbReference>
<dbReference type="AlphaFoldDB" id="A0A5Q0H2Q8"/>
<feature type="domain" description="OmpR/PhoB-type" evidence="7">
    <location>
        <begin position="1"/>
        <end position="99"/>
    </location>
</feature>
<gene>
    <name evidence="8" type="ORF">EKG83_24830</name>
</gene>
<protein>
    <submittedName>
        <fullName evidence="8">SARP family transcriptional regulator</fullName>
    </submittedName>
</protein>
<keyword evidence="4" id="KW-0804">Transcription</keyword>